<evidence type="ECO:0000256" key="1">
    <source>
        <dbReference type="SAM" id="MobiDB-lite"/>
    </source>
</evidence>
<sequence length="206" mass="21496">MPSRSSRCMCIVLGSAVSVIWGHRSWGRLGGEASFSFLRSAGGVDRRRSAFVPLQVWMTNANANADESVGGWRGGGEEAVLPLLCFAGGGDAQSQGTGCGTSSRLKSGAVRRAVSILGPTHPHPGSQVLSPLRAVECARALHQGALPTIPSFQGRGRSTTGSCKGHGRDRGSIRLYTPSSAHCSLLRGALPTILSSQGRESFRGLV</sequence>
<keyword evidence="4" id="KW-1185">Reference proteome</keyword>
<evidence type="ECO:0000256" key="2">
    <source>
        <dbReference type="SAM" id="SignalP"/>
    </source>
</evidence>
<proteinExistence type="predicted"/>
<dbReference type="EMBL" id="JARKIB010000154">
    <property type="protein sequence ID" value="KAJ7731255.1"/>
    <property type="molecule type" value="Genomic_DNA"/>
</dbReference>
<reference evidence="3" key="1">
    <citation type="submission" date="2023-03" db="EMBL/GenBank/DDBJ databases">
        <title>Massive genome expansion in bonnet fungi (Mycena s.s.) driven by repeated elements and novel gene families across ecological guilds.</title>
        <authorList>
            <consortium name="Lawrence Berkeley National Laboratory"/>
            <person name="Harder C.B."/>
            <person name="Miyauchi S."/>
            <person name="Viragh M."/>
            <person name="Kuo A."/>
            <person name="Thoen E."/>
            <person name="Andreopoulos B."/>
            <person name="Lu D."/>
            <person name="Skrede I."/>
            <person name="Drula E."/>
            <person name="Henrissat B."/>
            <person name="Morin E."/>
            <person name="Kohler A."/>
            <person name="Barry K."/>
            <person name="LaButti K."/>
            <person name="Morin E."/>
            <person name="Salamov A."/>
            <person name="Lipzen A."/>
            <person name="Mereny Z."/>
            <person name="Hegedus B."/>
            <person name="Baldrian P."/>
            <person name="Stursova M."/>
            <person name="Weitz H."/>
            <person name="Taylor A."/>
            <person name="Grigoriev I.V."/>
            <person name="Nagy L.G."/>
            <person name="Martin F."/>
            <person name="Kauserud H."/>
        </authorList>
    </citation>
    <scope>NUCLEOTIDE SEQUENCE</scope>
    <source>
        <strain evidence="3">CBHHK182m</strain>
    </source>
</reference>
<organism evidence="3 4">
    <name type="scientific">Mycena metata</name>
    <dbReference type="NCBI Taxonomy" id="1033252"/>
    <lineage>
        <taxon>Eukaryota</taxon>
        <taxon>Fungi</taxon>
        <taxon>Dikarya</taxon>
        <taxon>Basidiomycota</taxon>
        <taxon>Agaricomycotina</taxon>
        <taxon>Agaricomycetes</taxon>
        <taxon>Agaricomycetidae</taxon>
        <taxon>Agaricales</taxon>
        <taxon>Marasmiineae</taxon>
        <taxon>Mycenaceae</taxon>
        <taxon>Mycena</taxon>
    </lineage>
</organism>
<feature type="chain" id="PRO_5042189312" description="Secreted protein" evidence="2">
    <location>
        <begin position="23"/>
        <end position="206"/>
    </location>
</feature>
<comment type="caution">
    <text evidence="3">The sequence shown here is derived from an EMBL/GenBank/DDBJ whole genome shotgun (WGS) entry which is preliminary data.</text>
</comment>
<protein>
    <recommendedName>
        <fullName evidence="5">Secreted protein</fullName>
    </recommendedName>
</protein>
<feature type="region of interest" description="Disordered" evidence="1">
    <location>
        <begin position="148"/>
        <end position="170"/>
    </location>
</feature>
<accession>A0AAD7MSI2</accession>
<keyword evidence="2" id="KW-0732">Signal</keyword>
<evidence type="ECO:0000313" key="3">
    <source>
        <dbReference type="EMBL" id="KAJ7731255.1"/>
    </source>
</evidence>
<dbReference type="Proteomes" id="UP001215598">
    <property type="component" value="Unassembled WGS sequence"/>
</dbReference>
<name>A0AAD7MSI2_9AGAR</name>
<feature type="signal peptide" evidence="2">
    <location>
        <begin position="1"/>
        <end position="22"/>
    </location>
</feature>
<evidence type="ECO:0000313" key="4">
    <source>
        <dbReference type="Proteomes" id="UP001215598"/>
    </source>
</evidence>
<evidence type="ECO:0008006" key="5">
    <source>
        <dbReference type="Google" id="ProtNLM"/>
    </source>
</evidence>
<gene>
    <name evidence="3" type="ORF">B0H16DRAFT_205461</name>
</gene>
<dbReference type="AlphaFoldDB" id="A0AAD7MSI2"/>